<keyword evidence="3" id="KW-1185">Reference proteome</keyword>
<evidence type="ECO:0000313" key="3">
    <source>
        <dbReference type="Proteomes" id="UP000320042"/>
    </source>
</evidence>
<dbReference type="RefSeq" id="WP_146382466.1">
    <property type="nucleotide sequence ID" value="NZ_VOEJ01000006.1"/>
</dbReference>
<proteinExistence type="predicted"/>
<feature type="compositionally biased region" description="Basic and acidic residues" evidence="1">
    <location>
        <begin position="163"/>
        <end position="173"/>
    </location>
</feature>
<evidence type="ECO:0000313" key="2">
    <source>
        <dbReference type="EMBL" id="TWR27499.1"/>
    </source>
</evidence>
<dbReference type="OrthoDB" id="1100725at2"/>
<gene>
    <name evidence="2" type="ORF">FPZ43_13575</name>
</gene>
<sequence length="399" mass="45284">MKQTEVFRKIGGIIQELNEQYEYLQTTADSLNDLELELFVANTHFLKDHAEILRKLNLIKKEPAQLPPHVEVKPEVKTATFILPPPADEDFKAEPADKPPVYELKQEEPPAPLKPEPVFTNFIQTPIVPPAPKPEEVKAAPIEDKKPVSNEPKYFEPLVQPKPIERPPFKPEAPRPVQSTPIQFEVSRPAEEEPVPAIDLTPAAPADTYSFEREEPTTIRHELILDDADNWDEDEDAPTPATQFIEPTPAAKPAEPEIKSPELDQIDEPYVPTNPEPVVDNTPKTSQYQPEAAKHAEEKSLSLNERMAAKLKEHNTAGMQAPITDIKSAINLNDKMMFIKDLFNGYPLAYSEAIEIVNRFKNFEEADRFLKTNYVTKNNWEAKQAAADKFYALLRRRYA</sequence>
<organism evidence="2 3">
    <name type="scientific">Mucilaginibacter pallidiroseus</name>
    <dbReference type="NCBI Taxonomy" id="2599295"/>
    <lineage>
        <taxon>Bacteria</taxon>
        <taxon>Pseudomonadati</taxon>
        <taxon>Bacteroidota</taxon>
        <taxon>Sphingobacteriia</taxon>
        <taxon>Sphingobacteriales</taxon>
        <taxon>Sphingobacteriaceae</taxon>
        <taxon>Mucilaginibacter</taxon>
    </lineage>
</organism>
<evidence type="ECO:0000256" key="1">
    <source>
        <dbReference type="SAM" id="MobiDB-lite"/>
    </source>
</evidence>
<comment type="caution">
    <text evidence="2">The sequence shown here is derived from an EMBL/GenBank/DDBJ whole genome shotgun (WGS) entry which is preliminary data.</text>
</comment>
<dbReference type="AlphaFoldDB" id="A0A563U882"/>
<accession>A0A563U882</accession>
<name>A0A563U882_9SPHI</name>
<feature type="region of interest" description="Disordered" evidence="1">
    <location>
        <begin position="232"/>
        <end position="292"/>
    </location>
</feature>
<dbReference type="EMBL" id="VOEJ01000006">
    <property type="protein sequence ID" value="TWR27499.1"/>
    <property type="molecule type" value="Genomic_DNA"/>
</dbReference>
<protein>
    <submittedName>
        <fullName evidence="2">Uncharacterized protein</fullName>
    </submittedName>
</protein>
<dbReference type="Proteomes" id="UP000320042">
    <property type="component" value="Unassembled WGS sequence"/>
</dbReference>
<feature type="region of interest" description="Disordered" evidence="1">
    <location>
        <begin position="140"/>
        <end position="218"/>
    </location>
</feature>
<reference evidence="2 3" key="1">
    <citation type="submission" date="2019-07" db="EMBL/GenBank/DDBJ databases">
        <authorList>
            <person name="Kim J."/>
        </authorList>
    </citation>
    <scope>NUCLEOTIDE SEQUENCE [LARGE SCALE GENOMIC DNA]</scope>
    <source>
        <strain evidence="3">dk17</strain>
    </source>
</reference>